<dbReference type="InterPro" id="IPR020615">
    <property type="entry name" value="Thiolase_acyl_enz_int_AS"/>
</dbReference>
<dbReference type="PANTHER" id="PTHR43853">
    <property type="entry name" value="3-KETOACYL-COA THIOLASE, PEROXISOMAL"/>
    <property type="match status" value="1"/>
</dbReference>
<comment type="similarity">
    <text evidence="3 11">Belongs to the thiolase-like superfamily. Thiolase family.</text>
</comment>
<keyword evidence="9 11" id="KW-0012">Acyltransferase</keyword>
<keyword evidence="15" id="KW-1185">Reference proteome</keyword>
<dbReference type="GO" id="GO:0010124">
    <property type="term" value="P:phenylacetate catabolic process"/>
    <property type="evidence" value="ECO:0000318"/>
    <property type="project" value="GO_Central"/>
</dbReference>
<evidence type="ECO:0000256" key="1">
    <source>
        <dbReference type="ARBA" id="ARBA00004275"/>
    </source>
</evidence>
<keyword evidence="5" id="KW-0276">Fatty acid metabolism</keyword>
<dbReference type="EMBL" id="CH991548">
    <property type="protein sequence ID" value="EDQ90147.1"/>
    <property type="molecule type" value="Genomic_DNA"/>
</dbReference>
<name>A9UX36_MONBE</name>
<dbReference type="RefSeq" id="XP_001744914.1">
    <property type="nucleotide sequence ID" value="XM_001744862.1"/>
</dbReference>
<dbReference type="InterPro" id="IPR002155">
    <property type="entry name" value="Thiolase"/>
</dbReference>
<dbReference type="GO" id="GO:0006635">
    <property type="term" value="P:fatty acid beta-oxidation"/>
    <property type="evidence" value="ECO:0000318"/>
    <property type="project" value="GO_Central"/>
</dbReference>
<keyword evidence="4 11" id="KW-0808">Transferase</keyword>
<proteinExistence type="inferred from homology"/>
<evidence type="ECO:0000313" key="15">
    <source>
        <dbReference type="Proteomes" id="UP000001357"/>
    </source>
</evidence>
<evidence type="ECO:0000256" key="8">
    <source>
        <dbReference type="ARBA" id="ARBA00023140"/>
    </source>
</evidence>
<evidence type="ECO:0000259" key="13">
    <source>
        <dbReference type="Pfam" id="PF02803"/>
    </source>
</evidence>
<dbReference type="STRING" id="81824.A9UX36"/>
<feature type="domain" description="Thiolase C-terminal" evidence="13">
    <location>
        <begin position="203"/>
        <end position="322"/>
    </location>
</feature>
<dbReference type="InterPro" id="IPR050215">
    <property type="entry name" value="Thiolase-like_sf_Thiolase"/>
</dbReference>
<dbReference type="GO" id="GO:0003988">
    <property type="term" value="F:acetyl-CoA C-acyltransferase activity"/>
    <property type="evidence" value="ECO:0000318"/>
    <property type="project" value="GO_Central"/>
</dbReference>
<evidence type="ECO:0000256" key="6">
    <source>
        <dbReference type="ARBA" id="ARBA00022946"/>
    </source>
</evidence>
<evidence type="ECO:0000256" key="5">
    <source>
        <dbReference type="ARBA" id="ARBA00022832"/>
    </source>
</evidence>
<dbReference type="InterPro" id="IPR020613">
    <property type="entry name" value="Thiolase_CS"/>
</dbReference>
<feature type="domain" description="Thiolase N-terminal" evidence="12">
    <location>
        <begin position="2"/>
        <end position="193"/>
    </location>
</feature>
<reference evidence="14 15" key="1">
    <citation type="journal article" date="2008" name="Nature">
        <title>The genome of the choanoflagellate Monosiga brevicollis and the origin of metazoans.</title>
        <authorList>
            <consortium name="JGI Sequencing"/>
            <person name="King N."/>
            <person name="Westbrook M.J."/>
            <person name="Young S.L."/>
            <person name="Kuo A."/>
            <person name="Abedin M."/>
            <person name="Chapman J."/>
            <person name="Fairclough S."/>
            <person name="Hellsten U."/>
            <person name="Isogai Y."/>
            <person name="Letunic I."/>
            <person name="Marr M."/>
            <person name="Pincus D."/>
            <person name="Putnam N."/>
            <person name="Rokas A."/>
            <person name="Wright K.J."/>
            <person name="Zuzow R."/>
            <person name="Dirks W."/>
            <person name="Good M."/>
            <person name="Goodstein D."/>
            <person name="Lemons D."/>
            <person name="Li W."/>
            <person name="Lyons J.B."/>
            <person name="Morris A."/>
            <person name="Nichols S."/>
            <person name="Richter D.J."/>
            <person name="Salamov A."/>
            <person name="Bork P."/>
            <person name="Lim W.A."/>
            <person name="Manning G."/>
            <person name="Miller W.T."/>
            <person name="McGinnis W."/>
            <person name="Shapiro H."/>
            <person name="Tjian R."/>
            <person name="Grigoriev I.V."/>
            <person name="Rokhsar D."/>
        </authorList>
    </citation>
    <scope>NUCLEOTIDE SEQUENCE [LARGE SCALE GENOMIC DNA]</scope>
    <source>
        <strain evidence="15">MX1 / ATCC 50154</strain>
    </source>
</reference>
<gene>
    <name evidence="14" type="ORF">MONBRDRAFT_36727</name>
</gene>
<dbReference type="OMA" id="QMGMDHL"/>
<sequence>MAKVAQFLAGIPETTSLSTLNRQCASGLQAVATIAAAIRAGQIDVGIGAGVESMSQRNMTEIQPQLNPRLFSCPQARDCLMPMGMTSENVAQKFGITRDVQDAFAAQSQQRAAAARAAGKFDEEIVPTRARVLNEEGDLEEGPIVSSDDGIREGTTKEMLGRLRPAFSAEGSTTAGNSSQMSDGAAAVLLARRSTARALGLPVLGIFHGFATVGVPPSIMGIGPALAIPKVLKQCRLATSDIDVYEINEAFASQIVYCMKELQLDEANVNPNGGAIALGHPLGCTGARQIATLLPELRRRGTRYGVVSMCVGSGMGAAAVIESVVPQ</sequence>
<evidence type="ECO:0000256" key="9">
    <source>
        <dbReference type="ARBA" id="ARBA00023315"/>
    </source>
</evidence>
<keyword evidence="8" id="KW-0576">Peroxisome</keyword>
<dbReference type="GO" id="GO:0005777">
    <property type="term" value="C:peroxisome"/>
    <property type="evidence" value="ECO:0000318"/>
    <property type="project" value="GO_Central"/>
</dbReference>
<evidence type="ECO:0000256" key="2">
    <source>
        <dbReference type="ARBA" id="ARBA00005189"/>
    </source>
</evidence>
<dbReference type="PANTHER" id="PTHR43853:SF8">
    <property type="entry name" value="3-KETOACYL-COA THIOLASE, PEROXISOMAL"/>
    <property type="match status" value="1"/>
</dbReference>
<evidence type="ECO:0000259" key="12">
    <source>
        <dbReference type="Pfam" id="PF00108"/>
    </source>
</evidence>
<dbReference type="Gene3D" id="3.40.47.10">
    <property type="match status" value="2"/>
</dbReference>
<evidence type="ECO:0000256" key="4">
    <source>
        <dbReference type="ARBA" id="ARBA00022679"/>
    </source>
</evidence>
<dbReference type="InterPro" id="IPR020617">
    <property type="entry name" value="Thiolase_C"/>
</dbReference>
<dbReference type="SUPFAM" id="SSF53901">
    <property type="entry name" value="Thiolase-like"/>
    <property type="match status" value="1"/>
</dbReference>
<evidence type="ECO:0000313" key="14">
    <source>
        <dbReference type="EMBL" id="EDQ90147.1"/>
    </source>
</evidence>
<accession>A9UX36</accession>
<dbReference type="InParanoid" id="A9UX36"/>
<comment type="subcellular location">
    <subcellularLocation>
        <location evidence="1">Peroxisome</location>
    </subcellularLocation>
</comment>
<dbReference type="FunCoup" id="A9UX36">
    <property type="interactions" value="522"/>
</dbReference>
<dbReference type="NCBIfam" id="TIGR01930">
    <property type="entry name" value="AcCoA-C-Actrans"/>
    <property type="match status" value="1"/>
</dbReference>
<dbReference type="eggNOG" id="KOG1389">
    <property type="taxonomic scope" value="Eukaryota"/>
</dbReference>
<organism evidence="14 15">
    <name type="scientific">Monosiga brevicollis</name>
    <name type="common">Choanoflagellate</name>
    <dbReference type="NCBI Taxonomy" id="81824"/>
    <lineage>
        <taxon>Eukaryota</taxon>
        <taxon>Choanoflagellata</taxon>
        <taxon>Craspedida</taxon>
        <taxon>Salpingoecidae</taxon>
        <taxon>Monosiga</taxon>
    </lineage>
</organism>
<dbReference type="Pfam" id="PF02803">
    <property type="entry name" value="Thiolase_C"/>
    <property type="match status" value="1"/>
</dbReference>
<evidence type="ECO:0000256" key="11">
    <source>
        <dbReference type="RuleBase" id="RU003557"/>
    </source>
</evidence>
<dbReference type="CDD" id="cd00751">
    <property type="entry name" value="thiolase"/>
    <property type="match status" value="1"/>
</dbReference>
<dbReference type="EC" id="2.3.1.16" evidence="10"/>
<keyword evidence="6" id="KW-0809">Transit peptide</keyword>
<evidence type="ECO:0000256" key="7">
    <source>
        <dbReference type="ARBA" id="ARBA00023098"/>
    </source>
</evidence>
<dbReference type="PROSITE" id="PS00737">
    <property type="entry name" value="THIOLASE_2"/>
    <property type="match status" value="1"/>
</dbReference>
<dbReference type="PROSITE" id="PS00099">
    <property type="entry name" value="THIOLASE_3"/>
    <property type="match status" value="1"/>
</dbReference>
<protein>
    <recommendedName>
        <fullName evidence="10">acetyl-CoA C-acyltransferase</fullName>
        <ecNumber evidence="10">2.3.1.16</ecNumber>
    </recommendedName>
</protein>
<dbReference type="Proteomes" id="UP000001357">
    <property type="component" value="Unassembled WGS sequence"/>
</dbReference>
<evidence type="ECO:0000256" key="3">
    <source>
        <dbReference type="ARBA" id="ARBA00010982"/>
    </source>
</evidence>
<dbReference type="PROSITE" id="PS00098">
    <property type="entry name" value="THIOLASE_1"/>
    <property type="match status" value="1"/>
</dbReference>
<evidence type="ECO:0000256" key="10">
    <source>
        <dbReference type="ARBA" id="ARBA00024073"/>
    </source>
</evidence>
<dbReference type="AlphaFoldDB" id="A9UX36"/>
<dbReference type="InterPro" id="IPR020616">
    <property type="entry name" value="Thiolase_N"/>
</dbReference>
<keyword evidence="7" id="KW-0443">Lipid metabolism</keyword>
<dbReference type="Pfam" id="PF00108">
    <property type="entry name" value="Thiolase_N"/>
    <property type="match status" value="1"/>
</dbReference>
<dbReference type="KEGG" id="mbr:MONBRDRAFT_36727"/>
<dbReference type="InterPro" id="IPR016039">
    <property type="entry name" value="Thiolase-like"/>
</dbReference>
<dbReference type="InterPro" id="IPR020610">
    <property type="entry name" value="Thiolase_AS"/>
</dbReference>
<comment type="pathway">
    <text evidence="2">Lipid metabolism.</text>
</comment>
<dbReference type="GeneID" id="5890124"/>